<evidence type="ECO:0000259" key="3">
    <source>
        <dbReference type="Pfam" id="PF02470"/>
    </source>
</evidence>
<name>A0ABV8DAI5_9BURK</name>
<dbReference type="PANTHER" id="PTHR33371:SF4">
    <property type="entry name" value="INTERMEMBRANE PHOSPHOLIPID TRANSPORT SYSTEM BINDING PROTEIN MLAD"/>
    <property type="match status" value="1"/>
</dbReference>
<dbReference type="Proteomes" id="UP001595693">
    <property type="component" value="Unassembled WGS sequence"/>
</dbReference>
<accession>A0ABV8DAI5</accession>
<protein>
    <submittedName>
        <fullName evidence="4">MlaD family protein</fullName>
    </submittedName>
</protein>
<evidence type="ECO:0000256" key="2">
    <source>
        <dbReference type="SAM" id="Phobius"/>
    </source>
</evidence>
<keyword evidence="2" id="KW-0472">Membrane</keyword>
<keyword evidence="2" id="KW-1133">Transmembrane helix</keyword>
<dbReference type="EMBL" id="JBHSAJ010000037">
    <property type="protein sequence ID" value="MFC3935569.1"/>
    <property type="molecule type" value="Genomic_DNA"/>
</dbReference>
<keyword evidence="5" id="KW-1185">Reference proteome</keyword>
<dbReference type="RefSeq" id="WP_055393441.1">
    <property type="nucleotide sequence ID" value="NZ_JAMXAX010000147.1"/>
</dbReference>
<keyword evidence="2" id="KW-0812">Transmembrane</keyword>
<sequence>MNDENHNARQTPPPGPAPASPATDVPPVETLRPVAYLEIKAAALLLFTLALIVGSGLYLLYARGAFEPTQTLVLTADDSEGVVVGMDMTFSGFPIGRVRRIELAETGNARIIVDVPRKDAHWLRESSVFTLVRGIVGGTNIRAYTGMLNDKLLPDGAVRPVLRGDATAEIPQLMASARELLSNLNALTAQDAALGSSLTNVQALTERLNGPGGILGVLMGNEADGKKIVATLDRTNALLARLDGMAARADKQVFGAEGSKEALVPEVRATVAQLNGLLADTRTSLKKVDAVLVEAQAIGANAREATTDLGALRAEVESNLRKVESLVNEINRKWPFARDTELKLP</sequence>
<evidence type="ECO:0000313" key="5">
    <source>
        <dbReference type="Proteomes" id="UP001595693"/>
    </source>
</evidence>
<reference evidence="5" key="1">
    <citation type="journal article" date="2019" name="Int. J. Syst. Evol. Microbiol.">
        <title>The Global Catalogue of Microorganisms (GCM) 10K type strain sequencing project: providing services to taxonomists for standard genome sequencing and annotation.</title>
        <authorList>
            <consortium name="The Broad Institute Genomics Platform"/>
            <consortium name="The Broad Institute Genome Sequencing Center for Infectious Disease"/>
            <person name="Wu L."/>
            <person name="Ma J."/>
        </authorList>
    </citation>
    <scope>NUCLEOTIDE SEQUENCE [LARGE SCALE GENOMIC DNA]</scope>
    <source>
        <strain evidence="5">CCUG 2113</strain>
    </source>
</reference>
<comment type="caution">
    <text evidence="4">The sequence shown here is derived from an EMBL/GenBank/DDBJ whole genome shotgun (WGS) entry which is preliminary data.</text>
</comment>
<proteinExistence type="predicted"/>
<evidence type="ECO:0000313" key="4">
    <source>
        <dbReference type="EMBL" id="MFC3935569.1"/>
    </source>
</evidence>
<dbReference type="PANTHER" id="PTHR33371">
    <property type="entry name" value="INTERMEMBRANE PHOSPHOLIPID TRANSPORT SYSTEM BINDING PROTEIN MLAD-RELATED"/>
    <property type="match status" value="1"/>
</dbReference>
<evidence type="ECO:0000256" key="1">
    <source>
        <dbReference type="SAM" id="MobiDB-lite"/>
    </source>
</evidence>
<organism evidence="4 5">
    <name type="scientific">Acidovorax facilis</name>
    <dbReference type="NCBI Taxonomy" id="12917"/>
    <lineage>
        <taxon>Bacteria</taxon>
        <taxon>Pseudomonadati</taxon>
        <taxon>Pseudomonadota</taxon>
        <taxon>Betaproteobacteria</taxon>
        <taxon>Burkholderiales</taxon>
        <taxon>Comamonadaceae</taxon>
        <taxon>Acidovorax</taxon>
    </lineage>
</organism>
<feature type="domain" description="Mce/MlaD" evidence="3">
    <location>
        <begin position="69"/>
        <end position="132"/>
    </location>
</feature>
<gene>
    <name evidence="4" type="ORF">ACFOW3_13175</name>
</gene>
<feature type="region of interest" description="Disordered" evidence="1">
    <location>
        <begin position="1"/>
        <end position="25"/>
    </location>
</feature>
<dbReference type="InterPro" id="IPR052336">
    <property type="entry name" value="MlaD_Phospholipid_Transporter"/>
</dbReference>
<dbReference type="InterPro" id="IPR003399">
    <property type="entry name" value="Mce/MlaD"/>
</dbReference>
<dbReference type="Pfam" id="PF02470">
    <property type="entry name" value="MlaD"/>
    <property type="match status" value="1"/>
</dbReference>
<feature type="transmembrane region" description="Helical" evidence="2">
    <location>
        <begin position="41"/>
        <end position="61"/>
    </location>
</feature>